<feature type="compositionally biased region" description="Pro residues" evidence="5">
    <location>
        <begin position="331"/>
        <end position="347"/>
    </location>
</feature>
<evidence type="ECO:0000313" key="11">
    <source>
        <dbReference type="EMBL" id="BDR53607.1"/>
    </source>
</evidence>
<keyword evidence="6" id="KW-1133">Transmembrane helix</keyword>
<evidence type="ECO:0000256" key="4">
    <source>
        <dbReference type="ARBA" id="ARBA00023088"/>
    </source>
</evidence>
<keyword evidence="2" id="KW-0964">Secreted</keyword>
<feature type="transmembrane region" description="Helical" evidence="6">
    <location>
        <begin position="487"/>
        <end position="512"/>
    </location>
</feature>
<evidence type="ECO:0000256" key="2">
    <source>
        <dbReference type="ARBA" id="ARBA00022525"/>
    </source>
</evidence>
<keyword evidence="4" id="KW-0572">Peptidoglycan-anchor</keyword>
<evidence type="ECO:0000256" key="3">
    <source>
        <dbReference type="ARBA" id="ARBA00022729"/>
    </source>
</evidence>
<feature type="domain" description="Gram-positive cocci surface proteins LPxTG" evidence="8">
    <location>
        <begin position="478"/>
        <end position="514"/>
    </location>
</feature>
<dbReference type="Pfam" id="PF16555">
    <property type="entry name" value="GramPos_pilinD1"/>
    <property type="match status" value="1"/>
</dbReference>
<feature type="chain" id="PRO_5045351117" evidence="7">
    <location>
        <begin position="31"/>
        <end position="521"/>
    </location>
</feature>
<feature type="domain" description="SpaA-like prealbumin fold" evidence="10">
    <location>
        <begin position="357"/>
        <end position="458"/>
    </location>
</feature>
<dbReference type="Gene3D" id="2.60.40.740">
    <property type="match status" value="1"/>
</dbReference>
<organism evidence="11 12">
    <name type="scientific">Bombiscardovia nodaiensis</name>
    <dbReference type="NCBI Taxonomy" id="2932181"/>
    <lineage>
        <taxon>Bacteria</taxon>
        <taxon>Bacillati</taxon>
        <taxon>Actinomycetota</taxon>
        <taxon>Actinomycetes</taxon>
        <taxon>Bifidobacteriales</taxon>
        <taxon>Bifidobacteriaceae</taxon>
        <taxon>Bombiscardovia</taxon>
    </lineage>
</organism>
<evidence type="ECO:0000256" key="1">
    <source>
        <dbReference type="ARBA" id="ARBA00022512"/>
    </source>
</evidence>
<gene>
    <name evidence="11" type="ORF">KIM372_15140</name>
</gene>
<keyword evidence="3 7" id="KW-0732">Signal</keyword>
<sequence length="521" mass="53567">MSVRNVVRAAGGLLVAATVASFGLVGVVSAAPSTPSFGDIDQAKKGSLIIHKHERQNGTNAVAEPDGSASISTPGIDGVKFTVFPVAGLDMTKPETWDMISTWSAPAYVDTVNASTIQLGTAPNVHGLDTAGKKEVTTAGGGLATVSDLPVGLYLVAETERPSNVVDIAQPFLVSIPFPDHGNTKGWLYDVNVYPKNGVGSIDKTVSEQTGLGLGSVASFPVTVSVPKLADNANFKYYIVHDPMDSRLKSLGVASVVLEDGTPVPAANYTATVTGQDVDLSFTQAGLTWLKAQAGKKITVTFKGVVDSLGNGVVTNQAFLYSDTDTSATPPVTPPVTPPANPPTPPESPIVHQNWGDLVISKIDSGDHATGLSGAKFEVYAAQDPYAADCSNAQSTGTALTVGSDVSFVTGADGKVKIAGLFVSDSKNAPVDATQRCYVLKEIQAPTGYVLPTGAAAFTPVAVKTGVTSGVDVTIENSKNNMPPLPLTGAAGLVVLTVAGVLLLSGALFLVIRRQTAHSGQ</sequence>
<protein>
    <submittedName>
        <fullName evidence="11">Type-2 fimbrial major subunit</fullName>
    </submittedName>
</protein>
<evidence type="ECO:0000259" key="10">
    <source>
        <dbReference type="Pfam" id="PF17802"/>
    </source>
</evidence>
<dbReference type="NCBIfam" id="NF033902">
    <property type="entry name" value="iso_D2_wall_anc"/>
    <property type="match status" value="1"/>
</dbReference>
<evidence type="ECO:0000256" key="5">
    <source>
        <dbReference type="SAM" id="MobiDB-lite"/>
    </source>
</evidence>
<dbReference type="Pfam" id="PF00746">
    <property type="entry name" value="Gram_pos_anchor"/>
    <property type="match status" value="1"/>
</dbReference>
<evidence type="ECO:0000256" key="7">
    <source>
        <dbReference type="SAM" id="SignalP"/>
    </source>
</evidence>
<dbReference type="EMBL" id="AP026798">
    <property type="protein sequence ID" value="BDR53607.1"/>
    <property type="molecule type" value="Genomic_DNA"/>
</dbReference>
<dbReference type="NCBIfam" id="TIGR01167">
    <property type="entry name" value="LPXTG_anchor"/>
    <property type="match status" value="1"/>
</dbReference>
<feature type="region of interest" description="Disordered" evidence="5">
    <location>
        <begin position="325"/>
        <end position="347"/>
    </location>
</feature>
<dbReference type="InterPro" id="IPR032364">
    <property type="entry name" value="GramPos_pilinD1_N"/>
</dbReference>
<keyword evidence="6" id="KW-0472">Membrane</keyword>
<evidence type="ECO:0000259" key="9">
    <source>
        <dbReference type="Pfam" id="PF16555"/>
    </source>
</evidence>
<dbReference type="Gene3D" id="2.60.40.10">
    <property type="entry name" value="Immunoglobulins"/>
    <property type="match status" value="2"/>
</dbReference>
<dbReference type="InterPro" id="IPR026466">
    <property type="entry name" value="Fim_isopep_form_D2_dom"/>
</dbReference>
<proteinExistence type="predicted"/>
<dbReference type="InterPro" id="IPR041033">
    <property type="entry name" value="SpaA_PFL_dom_1"/>
</dbReference>
<evidence type="ECO:0000259" key="8">
    <source>
        <dbReference type="Pfam" id="PF00746"/>
    </source>
</evidence>
<feature type="domain" description="Gram-positive pilin subunit D1 N-terminal" evidence="9">
    <location>
        <begin position="47"/>
        <end position="197"/>
    </location>
</feature>
<name>A0ABN6SBV3_9BIFI</name>
<dbReference type="InterPro" id="IPR013783">
    <property type="entry name" value="Ig-like_fold"/>
</dbReference>
<dbReference type="Pfam" id="PF17802">
    <property type="entry name" value="SpaA"/>
    <property type="match status" value="1"/>
</dbReference>
<feature type="signal peptide" evidence="7">
    <location>
        <begin position="1"/>
        <end position="30"/>
    </location>
</feature>
<keyword evidence="6" id="KW-0812">Transmembrane</keyword>
<accession>A0ABN6SBV3</accession>
<keyword evidence="12" id="KW-1185">Reference proteome</keyword>
<reference evidence="11 12" key="1">
    <citation type="journal article" date="2023" name="Microbiol. Spectr.">
        <title>Symbiosis of Carpenter Bees with Uncharacterized Lactic Acid Bacteria Showing NAD Auxotrophy.</title>
        <authorList>
            <person name="Kawasaki S."/>
            <person name="Ozawa K."/>
            <person name="Mori T."/>
            <person name="Yamamoto A."/>
            <person name="Ito M."/>
            <person name="Ohkuma M."/>
            <person name="Sakamoto M."/>
            <person name="Matsutani M."/>
        </authorList>
    </citation>
    <scope>NUCLEOTIDE SEQUENCE [LARGE SCALE GENOMIC DNA]</scope>
    <source>
        <strain evidence="11 12">Kim37-2</strain>
    </source>
</reference>
<dbReference type="InterPro" id="IPR019931">
    <property type="entry name" value="LPXTG_anchor"/>
</dbReference>
<keyword evidence="1" id="KW-0134">Cell wall</keyword>
<dbReference type="InterPro" id="IPR048052">
    <property type="entry name" value="FM1-like"/>
</dbReference>
<evidence type="ECO:0000313" key="12">
    <source>
        <dbReference type="Proteomes" id="UP001321766"/>
    </source>
</evidence>
<dbReference type="Proteomes" id="UP001321766">
    <property type="component" value="Chromosome"/>
</dbReference>
<dbReference type="NCBIfam" id="TIGR04226">
    <property type="entry name" value="RrgB_K2N_iso_D2"/>
    <property type="match status" value="1"/>
</dbReference>
<evidence type="ECO:0000256" key="6">
    <source>
        <dbReference type="SAM" id="Phobius"/>
    </source>
</evidence>